<dbReference type="Pfam" id="PF11182">
    <property type="entry name" value="AlgF"/>
    <property type="match status" value="1"/>
</dbReference>
<evidence type="ECO:0000256" key="1">
    <source>
        <dbReference type="ARBA" id="ARBA00004418"/>
    </source>
</evidence>
<sequence>MNRTLITLTALTLSASLAAAQEALYAPAPPAGSAFIRVASVNASAPITLDGRALSGKQAARTVSAYTVVKQGEHTLKLGASTLKLNVTGGTYVTLVAQSGKLRALPAEQPGGVTKARVTLYNLSDAPASLTTADGGTRLLDGVAPGTQKSLSVNAVTAALGVIGDGNRVLQAFPAEALKAGASYSAFVFGSGGARSATWVAPTVK</sequence>
<evidence type="ECO:0000256" key="8">
    <source>
        <dbReference type="SAM" id="SignalP"/>
    </source>
</evidence>
<evidence type="ECO:0000313" key="9">
    <source>
        <dbReference type="EMBL" id="WDA60317.1"/>
    </source>
</evidence>
<dbReference type="Proteomes" id="UP001217044">
    <property type="component" value="Plasmid pDATS01"/>
</dbReference>
<keyword evidence="9" id="KW-0614">Plasmid</keyword>
<feature type="signal peptide" evidence="8">
    <location>
        <begin position="1"/>
        <end position="20"/>
    </location>
</feature>
<comment type="pathway">
    <text evidence="2">Glycan biosynthesis; alginate biosynthesis.</text>
</comment>
<name>A0ABY7V531_9DEIO</name>
<comment type="subcellular location">
    <subcellularLocation>
        <location evidence="1">Periplasm</location>
    </subcellularLocation>
</comment>
<evidence type="ECO:0000313" key="10">
    <source>
        <dbReference type="Proteomes" id="UP001217044"/>
    </source>
</evidence>
<geneLocation type="plasmid" evidence="9 10">
    <name>pDATS01</name>
</geneLocation>
<keyword evidence="7" id="KW-0016">Alginate biosynthesis</keyword>
<evidence type="ECO:0000256" key="2">
    <source>
        <dbReference type="ARBA" id="ARBA00005182"/>
    </source>
</evidence>
<keyword evidence="5 8" id="KW-0732">Signal</keyword>
<dbReference type="InterPro" id="IPR035422">
    <property type="entry name" value="AlgF"/>
</dbReference>
<comment type="similarity">
    <text evidence="3">Belongs to the AlgF family.</text>
</comment>
<gene>
    <name evidence="9" type="ORF">M8445_16640</name>
</gene>
<organism evidence="9 10">
    <name type="scientific">Deinococcus aquaticus</name>
    <dbReference type="NCBI Taxonomy" id="328692"/>
    <lineage>
        <taxon>Bacteria</taxon>
        <taxon>Thermotogati</taxon>
        <taxon>Deinococcota</taxon>
        <taxon>Deinococci</taxon>
        <taxon>Deinococcales</taxon>
        <taxon>Deinococcaceae</taxon>
        <taxon>Deinococcus</taxon>
    </lineage>
</organism>
<dbReference type="RefSeq" id="WP_273991096.1">
    <property type="nucleotide sequence ID" value="NZ_BAABQT010000026.1"/>
</dbReference>
<evidence type="ECO:0000256" key="3">
    <source>
        <dbReference type="ARBA" id="ARBA00010033"/>
    </source>
</evidence>
<evidence type="ECO:0000256" key="5">
    <source>
        <dbReference type="ARBA" id="ARBA00022729"/>
    </source>
</evidence>
<keyword evidence="6" id="KW-0574">Periplasm</keyword>
<protein>
    <recommendedName>
        <fullName evidence="4">Alginate biosynthesis protein AlgF</fullName>
    </recommendedName>
</protein>
<reference evidence="9 10" key="1">
    <citation type="submission" date="2022-12" db="EMBL/GenBank/DDBJ databases">
        <title>Genome Sequence of Deinococcus aquaticus Type Strain PB314.</title>
        <authorList>
            <person name="Albert C."/>
            <person name="Hill J."/>
            <person name="Boren L."/>
            <person name="Scholz-Ng S."/>
            <person name="Fatema N."/>
            <person name="Grosso R."/>
            <person name="Soboslay E."/>
            <person name="Tuohy J."/>
        </authorList>
    </citation>
    <scope>NUCLEOTIDE SEQUENCE [LARGE SCALE GENOMIC DNA]</scope>
    <source>
        <strain evidence="9 10">PB-314</strain>
        <plasmid evidence="9 10">pDATS01</plasmid>
    </source>
</reference>
<evidence type="ECO:0000256" key="7">
    <source>
        <dbReference type="ARBA" id="ARBA00022841"/>
    </source>
</evidence>
<proteinExistence type="inferred from homology"/>
<dbReference type="EMBL" id="CP115166">
    <property type="protein sequence ID" value="WDA60317.1"/>
    <property type="molecule type" value="Genomic_DNA"/>
</dbReference>
<evidence type="ECO:0000256" key="4">
    <source>
        <dbReference type="ARBA" id="ARBA00013964"/>
    </source>
</evidence>
<keyword evidence="10" id="KW-1185">Reference proteome</keyword>
<feature type="chain" id="PRO_5045229557" description="Alginate biosynthesis protein AlgF" evidence="8">
    <location>
        <begin position="21"/>
        <end position="205"/>
    </location>
</feature>
<evidence type="ECO:0000256" key="6">
    <source>
        <dbReference type="ARBA" id="ARBA00022764"/>
    </source>
</evidence>
<accession>A0ABY7V531</accession>